<organism evidence="6 7">
    <name type="scientific">Crassaminicella indica</name>
    <dbReference type="NCBI Taxonomy" id="2855394"/>
    <lineage>
        <taxon>Bacteria</taxon>
        <taxon>Bacillati</taxon>
        <taxon>Bacillota</taxon>
        <taxon>Clostridia</taxon>
        <taxon>Eubacteriales</taxon>
        <taxon>Clostridiaceae</taxon>
        <taxon>Crassaminicella</taxon>
    </lineage>
</organism>
<protein>
    <recommendedName>
        <fullName evidence="4">Orotidine 5'-phosphate decarboxylase</fullName>
        <ecNumber evidence="4">4.1.1.23</ecNumber>
    </recommendedName>
    <alternativeName>
        <fullName evidence="4">OMP decarboxylase</fullName>
        <shortName evidence="4">OMPDCase</shortName>
        <shortName evidence="4">OMPdecase</shortName>
    </alternativeName>
</protein>
<gene>
    <name evidence="4 6" type="primary">pyrF</name>
    <name evidence="6" type="ORF">KVH43_02755</name>
</gene>
<dbReference type="Proteomes" id="UP000886818">
    <property type="component" value="Chromosome"/>
</dbReference>
<dbReference type="EMBL" id="CP078093">
    <property type="protein sequence ID" value="QXM06659.1"/>
    <property type="molecule type" value="Genomic_DNA"/>
</dbReference>
<dbReference type="RefSeq" id="WP_218283355.1">
    <property type="nucleotide sequence ID" value="NZ_CP078093.1"/>
</dbReference>
<comment type="catalytic activity">
    <reaction evidence="4">
        <text>orotidine 5'-phosphate + H(+) = UMP + CO2</text>
        <dbReference type="Rhea" id="RHEA:11596"/>
        <dbReference type="ChEBI" id="CHEBI:15378"/>
        <dbReference type="ChEBI" id="CHEBI:16526"/>
        <dbReference type="ChEBI" id="CHEBI:57538"/>
        <dbReference type="ChEBI" id="CHEBI:57865"/>
        <dbReference type="EC" id="4.1.1.23"/>
    </reaction>
</comment>
<dbReference type="HAMAP" id="MF_01215">
    <property type="entry name" value="OMPdecase_type2"/>
    <property type="match status" value="1"/>
</dbReference>
<dbReference type="InterPro" id="IPR003029">
    <property type="entry name" value="S1_domain"/>
</dbReference>
<keyword evidence="4 6" id="KW-0456">Lyase</keyword>
<accession>A0ABX8RC87</accession>
<dbReference type="SMART" id="SM00934">
    <property type="entry name" value="OMPdecase"/>
    <property type="match status" value="1"/>
</dbReference>
<evidence type="ECO:0000256" key="2">
    <source>
        <dbReference type="ARBA" id="ARBA00022793"/>
    </source>
</evidence>
<evidence type="ECO:0000256" key="3">
    <source>
        <dbReference type="ARBA" id="ARBA00022975"/>
    </source>
</evidence>
<dbReference type="EC" id="4.1.1.23" evidence="4"/>
<dbReference type="Pfam" id="PF00215">
    <property type="entry name" value="OMPdecase"/>
    <property type="match status" value="1"/>
</dbReference>
<evidence type="ECO:0000313" key="7">
    <source>
        <dbReference type="Proteomes" id="UP000886818"/>
    </source>
</evidence>
<evidence type="ECO:0000256" key="1">
    <source>
        <dbReference type="ARBA" id="ARBA00004861"/>
    </source>
</evidence>
<feature type="domain" description="S1 motif" evidence="5">
    <location>
        <begin position="103"/>
        <end position="171"/>
    </location>
</feature>
<name>A0ABX8RC87_9CLOT</name>
<dbReference type="InterPro" id="IPR011995">
    <property type="entry name" value="OMPdecase_type-2"/>
</dbReference>
<dbReference type="PROSITE" id="PS50126">
    <property type="entry name" value="S1"/>
    <property type="match status" value="1"/>
</dbReference>
<proteinExistence type="inferred from homology"/>
<reference evidence="6" key="1">
    <citation type="submission" date="2021-07" db="EMBL/GenBank/DDBJ databases">
        <title>Complete genome sequence of Crassaminicella sp. 143-21, isolated from a deep-sea hydrothermal vent.</title>
        <authorList>
            <person name="Li X."/>
        </authorList>
    </citation>
    <scope>NUCLEOTIDE SEQUENCE</scope>
    <source>
        <strain evidence="6">143-21</strain>
    </source>
</reference>
<dbReference type="PANTHER" id="PTHR43375">
    <property type="entry name" value="OROTIDINE 5'-PHOSPHATE DECARBOXYLASE"/>
    <property type="match status" value="1"/>
</dbReference>
<comment type="pathway">
    <text evidence="1 4">Pyrimidine metabolism; UMP biosynthesis via de novo pathway; UMP from orotate: step 2/2.</text>
</comment>
<dbReference type="GO" id="GO:0004590">
    <property type="term" value="F:orotidine-5'-phosphate decarboxylase activity"/>
    <property type="evidence" value="ECO:0007669"/>
    <property type="project" value="UniProtKB-EC"/>
</dbReference>
<keyword evidence="3 4" id="KW-0665">Pyrimidine biosynthesis</keyword>
<dbReference type="PANTHER" id="PTHR43375:SF1">
    <property type="entry name" value="OROTIDINE 5'-PHOSPHATE DECARBOXYLASE"/>
    <property type="match status" value="1"/>
</dbReference>
<feature type="active site" description="Proton donor" evidence="4">
    <location>
        <position position="106"/>
    </location>
</feature>
<evidence type="ECO:0000256" key="4">
    <source>
        <dbReference type="HAMAP-Rule" id="MF_01215"/>
    </source>
</evidence>
<keyword evidence="2 4" id="KW-0210">Decarboxylase</keyword>
<sequence length="312" mass="34255">MFIDELVKRIKEKKSNVVVGLDPRIESIPKIVKDQCFEKYGNTLKAVGKAILGFNKEIIDYVYDIVPAVKPQIAFYEQYGLEGLKAYIETCKYAKEKGLVVIGDIKRGDIGSTSEAYSNAHLGNVNIEGVIHETFAVDSITVNPYMGGDTLEAFIKEINEKDKGMFVLVKTSNKGSGQLQDLEVAGKKIYEVVAELVDEIGKQSLGKCGYSSIGAVVGATYKEQSKSLRKKMPKTYFLVPGYGAQGGTAEDIIHCFNEDGLGAVINSSRGIIFAYKNAGYTEEKYGEAARTEALKMRDAINKVLIANGKCYY</sequence>
<dbReference type="InterPro" id="IPR001754">
    <property type="entry name" value="OMPdeCOase_dom"/>
</dbReference>
<dbReference type="CDD" id="cd04725">
    <property type="entry name" value="OMP_decarboxylase_like"/>
    <property type="match status" value="1"/>
</dbReference>
<evidence type="ECO:0000313" key="6">
    <source>
        <dbReference type="EMBL" id="QXM06659.1"/>
    </source>
</evidence>
<dbReference type="NCBIfam" id="TIGR02127">
    <property type="entry name" value="pyrF_sub2"/>
    <property type="match status" value="1"/>
</dbReference>
<comment type="similarity">
    <text evidence="4">Belongs to the OMP decarboxylase family. Type 2 subfamily.</text>
</comment>
<evidence type="ECO:0000259" key="5">
    <source>
        <dbReference type="PROSITE" id="PS50126"/>
    </source>
</evidence>
<keyword evidence="7" id="KW-1185">Reference proteome</keyword>